<dbReference type="Gene3D" id="2.40.160.20">
    <property type="match status" value="1"/>
</dbReference>
<protein>
    <submittedName>
        <fullName evidence="2">DUF481 domain-containing protein</fullName>
    </submittedName>
</protein>
<gene>
    <name evidence="2" type="ORF">DYU11_27295</name>
</gene>
<accession>A0A418LZ97</accession>
<feature type="chain" id="PRO_5019191209" evidence="1">
    <location>
        <begin position="19"/>
        <end position="209"/>
    </location>
</feature>
<evidence type="ECO:0000313" key="3">
    <source>
        <dbReference type="Proteomes" id="UP000283523"/>
    </source>
</evidence>
<reference evidence="2 3" key="1">
    <citation type="submission" date="2018-08" db="EMBL/GenBank/DDBJ databases">
        <title>Fibrisoma montanum sp. nov., isolated from Danxia mountain soil.</title>
        <authorList>
            <person name="Huang Y."/>
        </authorList>
    </citation>
    <scope>NUCLEOTIDE SEQUENCE [LARGE SCALE GENOMIC DNA]</scope>
    <source>
        <strain evidence="2 3">HYT19</strain>
    </source>
</reference>
<dbReference type="SUPFAM" id="SSF56925">
    <property type="entry name" value="OMPA-like"/>
    <property type="match status" value="1"/>
</dbReference>
<proteinExistence type="predicted"/>
<keyword evidence="1" id="KW-0732">Signal</keyword>
<dbReference type="AlphaFoldDB" id="A0A418LZ97"/>
<sequence>MRKTLLFLFFLNASLTYAQFPLHKNSVRATVDYMTLANPDDAGLRFSVQAARHFLNDRFVIAASFGYLTYSADQQTFTDVPLGQDQRTRITGDLTFLYDFLPTNRHALRVGAGPSLWYRDDNILAGYYLVRLPDGSLATTSVQRERRQANDFGYHLTVEYEYLIKPNISLHSRIGYADLIDGGISGMAGLGVGYRFSFKKRAVAQPVSQ</sequence>
<dbReference type="OrthoDB" id="954358at2"/>
<organism evidence="2 3">
    <name type="scientific">Fibrisoma montanum</name>
    <dbReference type="NCBI Taxonomy" id="2305895"/>
    <lineage>
        <taxon>Bacteria</taxon>
        <taxon>Pseudomonadati</taxon>
        <taxon>Bacteroidota</taxon>
        <taxon>Cytophagia</taxon>
        <taxon>Cytophagales</taxon>
        <taxon>Spirosomataceae</taxon>
        <taxon>Fibrisoma</taxon>
    </lineage>
</organism>
<name>A0A418LZ97_9BACT</name>
<dbReference type="RefSeq" id="WP_119670916.1">
    <property type="nucleotide sequence ID" value="NZ_QXED01000010.1"/>
</dbReference>
<evidence type="ECO:0000313" key="2">
    <source>
        <dbReference type="EMBL" id="RIV18678.1"/>
    </source>
</evidence>
<feature type="signal peptide" evidence="1">
    <location>
        <begin position="1"/>
        <end position="18"/>
    </location>
</feature>
<evidence type="ECO:0000256" key="1">
    <source>
        <dbReference type="SAM" id="SignalP"/>
    </source>
</evidence>
<dbReference type="InterPro" id="IPR011250">
    <property type="entry name" value="OMP/PagP_B-barrel"/>
</dbReference>
<dbReference type="EMBL" id="QXED01000010">
    <property type="protein sequence ID" value="RIV18678.1"/>
    <property type="molecule type" value="Genomic_DNA"/>
</dbReference>
<dbReference type="Proteomes" id="UP000283523">
    <property type="component" value="Unassembled WGS sequence"/>
</dbReference>
<comment type="caution">
    <text evidence="2">The sequence shown here is derived from an EMBL/GenBank/DDBJ whole genome shotgun (WGS) entry which is preliminary data.</text>
</comment>
<keyword evidence="3" id="KW-1185">Reference proteome</keyword>